<name>A0A897MNZ1_9EURY</name>
<dbReference type="InterPro" id="IPR029058">
    <property type="entry name" value="AB_hydrolase_fold"/>
</dbReference>
<protein>
    <submittedName>
        <fullName evidence="2">Dipeptidyl aminopeptidase/acylaminoacyl-peptidase</fullName>
    </submittedName>
</protein>
<evidence type="ECO:0000313" key="2">
    <source>
        <dbReference type="EMBL" id="QSG02102.1"/>
    </source>
</evidence>
<dbReference type="PANTHER" id="PTHR46438">
    <property type="entry name" value="ALPHA/BETA-HYDROLASES SUPERFAMILY PROTEIN"/>
    <property type="match status" value="1"/>
</dbReference>
<evidence type="ECO:0000313" key="3">
    <source>
        <dbReference type="Proteomes" id="UP000663586"/>
    </source>
</evidence>
<dbReference type="Pfam" id="PF00561">
    <property type="entry name" value="Abhydrolase_1"/>
    <property type="match status" value="1"/>
</dbReference>
<organism evidence="2 3">
    <name type="scientific">Natranaeroarchaeum sulfidigenes</name>
    <dbReference type="NCBI Taxonomy" id="2784880"/>
    <lineage>
        <taxon>Archaea</taxon>
        <taxon>Methanobacteriati</taxon>
        <taxon>Methanobacteriota</taxon>
        <taxon>Stenosarchaea group</taxon>
        <taxon>Halobacteria</taxon>
        <taxon>Halobacteriales</taxon>
        <taxon>Natronoarchaeaceae</taxon>
        <taxon>Natranaeroarchaeum</taxon>
    </lineage>
</organism>
<feature type="domain" description="AB hydrolase-1" evidence="1">
    <location>
        <begin position="36"/>
        <end position="275"/>
    </location>
</feature>
<dbReference type="RefSeq" id="WP_238479211.1">
    <property type="nucleotide sequence ID" value="NZ_CP064786.1"/>
</dbReference>
<dbReference type="KEGG" id="hara:AArcS_0879"/>
<dbReference type="PANTHER" id="PTHR46438:SF11">
    <property type="entry name" value="LIPASE-RELATED"/>
    <property type="match status" value="1"/>
</dbReference>
<reference evidence="2" key="1">
    <citation type="submission" date="2020-11" db="EMBL/GenBank/DDBJ databases">
        <title>Carbohydrate-dependent, anaerobic sulfur respiration: A novel catabolism in halophilic archaea.</title>
        <authorList>
            <person name="Sorokin D.Y."/>
            <person name="Messina E."/>
            <person name="Smedile F."/>
            <person name="La Cono V."/>
            <person name="Hallsworth J.E."/>
            <person name="Yakimov M.M."/>
        </authorList>
    </citation>
    <scope>NUCLEOTIDE SEQUENCE</scope>
    <source>
        <strain evidence="2">AArc-S</strain>
    </source>
</reference>
<dbReference type="InterPro" id="IPR000073">
    <property type="entry name" value="AB_hydrolase_1"/>
</dbReference>
<dbReference type="InterPro" id="IPR000639">
    <property type="entry name" value="Epox_hydrolase-like"/>
</dbReference>
<gene>
    <name evidence="2" type="primary">dap2</name>
    <name evidence="2" type="ORF">AArcS_0879</name>
</gene>
<dbReference type="Gene3D" id="3.40.50.1820">
    <property type="entry name" value="alpha/beta hydrolase"/>
    <property type="match status" value="1"/>
</dbReference>
<dbReference type="Proteomes" id="UP000663586">
    <property type="component" value="Chromosome"/>
</dbReference>
<proteinExistence type="predicted"/>
<accession>A0A897MNZ1</accession>
<dbReference type="GO" id="GO:0004177">
    <property type="term" value="F:aminopeptidase activity"/>
    <property type="evidence" value="ECO:0007669"/>
    <property type="project" value="UniProtKB-KW"/>
</dbReference>
<dbReference type="GeneID" id="70684265"/>
<dbReference type="PRINTS" id="PR00111">
    <property type="entry name" value="ABHYDROLASE"/>
</dbReference>
<dbReference type="EMBL" id="CP064786">
    <property type="protein sequence ID" value="QSG02102.1"/>
    <property type="molecule type" value="Genomic_DNA"/>
</dbReference>
<dbReference type="AlphaFoldDB" id="A0A897MNZ1"/>
<dbReference type="SUPFAM" id="SSF53474">
    <property type="entry name" value="alpha/beta-Hydrolases"/>
    <property type="match status" value="1"/>
</dbReference>
<keyword evidence="3" id="KW-1185">Reference proteome</keyword>
<keyword evidence="2" id="KW-0031">Aminopeptidase</keyword>
<dbReference type="PRINTS" id="PR00412">
    <property type="entry name" value="EPOXHYDRLASE"/>
</dbReference>
<keyword evidence="2" id="KW-0645">Protease</keyword>
<keyword evidence="2" id="KW-0378">Hydrolase</keyword>
<sequence length="291" mass="31587">MIASERVPAANARYATIDESRVHYLEAGVGNDPEEPPIVLLHGSGIDDAALSWKHTIEFLANDCGRRVYAPDWPGYGESDDPKETTTEYYVGVLSDFLDSLSLDTAILVGISMGGSAALGYALDSPERVSRLVIVDSYGLRNAVPGGTGSYLLANTPFANLFGRQFAAATEAGTRLAIGAFVHDPAALDDGFVQEVTERLRQPGAGSAFFSFMREEFRPDGVRTDYSDRLSELRIPTLLVHGAEDPLVPVEWSETAAVSIPDARLAVIDRCGHWPPRERPDAFQDVLAEFI</sequence>
<evidence type="ECO:0000259" key="1">
    <source>
        <dbReference type="Pfam" id="PF00561"/>
    </source>
</evidence>